<keyword evidence="1" id="KW-0547">Nucleotide-binding</keyword>
<gene>
    <name evidence="1" type="ORF">M8744_06055</name>
</gene>
<reference evidence="1" key="1">
    <citation type="submission" date="2022-06" db="EMBL/GenBank/DDBJ databases">
        <title>Lutimaribacter sp. EGI FJ00013, a novel bacterium isolated from a salt lake sediment enrichment.</title>
        <authorList>
            <person name="Gao L."/>
            <person name="Fang B.-Z."/>
            <person name="Li W.-J."/>
        </authorList>
    </citation>
    <scope>NUCLEOTIDE SEQUENCE</scope>
    <source>
        <strain evidence="1">EGI FJ00013</strain>
    </source>
</reference>
<dbReference type="Proteomes" id="UP001203036">
    <property type="component" value="Unassembled WGS sequence"/>
</dbReference>
<proteinExistence type="predicted"/>
<keyword evidence="2" id="KW-1185">Reference proteome</keyword>
<evidence type="ECO:0000313" key="2">
    <source>
        <dbReference type="Proteomes" id="UP001203036"/>
    </source>
</evidence>
<name>A0ACC5ZU35_9RHOB</name>
<keyword evidence="1" id="KW-0067">ATP-binding</keyword>
<evidence type="ECO:0000313" key="1">
    <source>
        <dbReference type="EMBL" id="MCM2561703.1"/>
    </source>
</evidence>
<sequence length="233" mass="25220">MSLLEAKGLFAGYGRIRVLFDVDITLEAGHVTALVGPNGHGKSTLLKALAGLVRARSETLEFAGRPLPRRASDRALAGLTLVPQGDRLFTGMSVQENLLMGAYRRNEPVDDLLAHVYDLFPRLKERRSQSASSLSGGERRMVGLGRGIMAGGALMMIDEPSLGLSPLLIEQVYEAIETMAGEGMSIFVVEESPKRIESVARSVLLMDSGRIAWKGDMSGFWQSDVAQQVYLGA</sequence>
<dbReference type="EMBL" id="JAMQGO010000002">
    <property type="protein sequence ID" value="MCM2561703.1"/>
    <property type="molecule type" value="Genomic_DNA"/>
</dbReference>
<accession>A0ACC5ZU35</accession>
<comment type="caution">
    <text evidence="1">The sequence shown here is derived from an EMBL/GenBank/DDBJ whole genome shotgun (WGS) entry which is preliminary data.</text>
</comment>
<protein>
    <submittedName>
        <fullName evidence="1">ABC transporter ATP-binding protein</fullName>
    </submittedName>
</protein>
<organism evidence="1 2">
    <name type="scientific">Lutimaribacter degradans</name>
    <dbReference type="NCBI Taxonomy" id="2945989"/>
    <lineage>
        <taxon>Bacteria</taxon>
        <taxon>Pseudomonadati</taxon>
        <taxon>Pseudomonadota</taxon>
        <taxon>Alphaproteobacteria</taxon>
        <taxon>Rhodobacterales</taxon>
        <taxon>Roseobacteraceae</taxon>
        <taxon>Lutimaribacter</taxon>
    </lineage>
</organism>